<sequence>MSLRPGARAWAVWAAGLAAYTVAVLHRTSLGVAGLDAQQRFDVSAGTLASFAVLQLLVYAGLQIPVGLLLDRFGSLRLVVCGGLVMAAGQTLMAFSDGITGAVFARVLVGAGDAMTFISVLRLVPRWFPPRRVPVLTQMTGLVGQLGQIVSAVPLAALLAGPGWTTAFLGAAGTGFFVSLVAFAALRDTPERRFSSGTAVNLRQLGTDLGDAWRHPGTRLGLWTHFTTQFTGTVFALMWGIPFLIAGEGLTRGEAGSLLTIFVITGMAAGPVLGTLVQRYPLRRSLLVLGIVAINLGAWALVLLWPGRAPLPVLVLLVVALGSGGPGSMIGFDYARSFNPPHRLGTATGVVNVGGFVASLVTIELIGLILDARTGGSADYHIADFRIAMSVQFVVAAVGLAGILRNRRLARRLLEEEEGIVIRPLRVVLAERRSLAASRAVKAEGWHD</sequence>
<feature type="domain" description="Major facilitator superfamily (MFS) profile" evidence="7">
    <location>
        <begin position="7"/>
        <end position="414"/>
    </location>
</feature>
<reference evidence="8 9" key="1">
    <citation type="submission" date="2015-10" db="EMBL/GenBank/DDBJ databases">
        <authorList>
            <person name="Gilbert D.G."/>
        </authorList>
    </citation>
    <scope>NUCLEOTIDE SEQUENCE [LARGE SCALE GENOMIC DNA]</scope>
    <source>
        <strain evidence="8 9">NRRL B-16712</strain>
    </source>
</reference>
<feature type="transmembrane region" description="Helical" evidence="6">
    <location>
        <begin position="167"/>
        <end position="186"/>
    </location>
</feature>
<dbReference type="InterPro" id="IPR020846">
    <property type="entry name" value="MFS_dom"/>
</dbReference>
<evidence type="ECO:0000256" key="3">
    <source>
        <dbReference type="ARBA" id="ARBA00022692"/>
    </source>
</evidence>
<keyword evidence="5 6" id="KW-0472">Membrane</keyword>
<feature type="transmembrane region" description="Helical" evidence="6">
    <location>
        <begin position="222"/>
        <end position="245"/>
    </location>
</feature>
<dbReference type="InterPro" id="IPR036259">
    <property type="entry name" value="MFS_trans_sf"/>
</dbReference>
<dbReference type="Pfam" id="PF07690">
    <property type="entry name" value="MFS_1"/>
    <property type="match status" value="1"/>
</dbReference>
<feature type="transmembrane region" description="Helical" evidence="6">
    <location>
        <begin position="344"/>
        <end position="370"/>
    </location>
</feature>
<dbReference type="Gene3D" id="1.20.1250.20">
    <property type="entry name" value="MFS general substrate transporter like domains"/>
    <property type="match status" value="2"/>
</dbReference>
<dbReference type="PANTHER" id="PTHR42718">
    <property type="entry name" value="MAJOR FACILITATOR SUPERFAMILY MULTIDRUG TRANSPORTER MFSC"/>
    <property type="match status" value="1"/>
</dbReference>
<name>A0A0X3VCW8_9ACTN</name>
<keyword evidence="3 6" id="KW-0812">Transmembrane</keyword>
<dbReference type="GO" id="GO:0005886">
    <property type="term" value="C:plasma membrane"/>
    <property type="evidence" value="ECO:0007669"/>
    <property type="project" value="UniProtKB-SubCell"/>
</dbReference>
<dbReference type="RefSeq" id="WP_067684405.1">
    <property type="nucleotide sequence ID" value="NZ_LLZH01000002.1"/>
</dbReference>
<keyword evidence="9" id="KW-1185">Reference proteome</keyword>
<evidence type="ECO:0000313" key="8">
    <source>
        <dbReference type="EMBL" id="KUL42267.1"/>
    </source>
</evidence>
<dbReference type="GO" id="GO:0022857">
    <property type="term" value="F:transmembrane transporter activity"/>
    <property type="evidence" value="ECO:0007669"/>
    <property type="project" value="InterPro"/>
</dbReference>
<evidence type="ECO:0000256" key="2">
    <source>
        <dbReference type="ARBA" id="ARBA00022448"/>
    </source>
</evidence>
<dbReference type="AlphaFoldDB" id="A0A0X3VCW8"/>
<dbReference type="InterPro" id="IPR011701">
    <property type="entry name" value="MFS"/>
</dbReference>
<comment type="caution">
    <text evidence="8">The sequence shown here is derived from an EMBL/GenBank/DDBJ whole genome shotgun (WGS) entry which is preliminary data.</text>
</comment>
<gene>
    <name evidence="8" type="ORF">ADL15_01655</name>
</gene>
<evidence type="ECO:0000313" key="9">
    <source>
        <dbReference type="Proteomes" id="UP000053244"/>
    </source>
</evidence>
<comment type="subcellular location">
    <subcellularLocation>
        <location evidence="1">Cell membrane</location>
        <topology evidence="1">Multi-pass membrane protein</topology>
    </subcellularLocation>
</comment>
<feature type="transmembrane region" description="Helical" evidence="6">
    <location>
        <begin position="101"/>
        <end position="121"/>
    </location>
</feature>
<proteinExistence type="predicted"/>
<evidence type="ECO:0000256" key="4">
    <source>
        <dbReference type="ARBA" id="ARBA00022989"/>
    </source>
</evidence>
<dbReference type="EMBL" id="LLZH01000002">
    <property type="protein sequence ID" value="KUL42267.1"/>
    <property type="molecule type" value="Genomic_DNA"/>
</dbReference>
<organism evidence="8 9">
    <name type="scientific">Actinoplanes awajinensis subsp. mycoplanecinus</name>
    <dbReference type="NCBI Taxonomy" id="135947"/>
    <lineage>
        <taxon>Bacteria</taxon>
        <taxon>Bacillati</taxon>
        <taxon>Actinomycetota</taxon>
        <taxon>Actinomycetes</taxon>
        <taxon>Micromonosporales</taxon>
        <taxon>Micromonosporaceae</taxon>
        <taxon>Actinoplanes</taxon>
    </lineage>
</organism>
<evidence type="ECO:0000256" key="1">
    <source>
        <dbReference type="ARBA" id="ARBA00004651"/>
    </source>
</evidence>
<evidence type="ECO:0000256" key="6">
    <source>
        <dbReference type="SAM" id="Phobius"/>
    </source>
</evidence>
<keyword evidence="2" id="KW-0813">Transport</keyword>
<feature type="transmembrane region" description="Helical" evidence="6">
    <location>
        <begin position="142"/>
        <end position="161"/>
    </location>
</feature>
<keyword evidence="4 6" id="KW-1133">Transmembrane helix</keyword>
<feature type="transmembrane region" description="Helical" evidence="6">
    <location>
        <begin position="74"/>
        <end position="95"/>
    </location>
</feature>
<feature type="transmembrane region" description="Helical" evidence="6">
    <location>
        <begin position="257"/>
        <end position="277"/>
    </location>
</feature>
<dbReference type="CDD" id="cd06174">
    <property type="entry name" value="MFS"/>
    <property type="match status" value="1"/>
</dbReference>
<protein>
    <submittedName>
        <fullName evidence="8">MFS transporter</fullName>
    </submittedName>
</protein>
<feature type="transmembrane region" description="Helical" evidence="6">
    <location>
        <begin position="311"/>
        <end position="332"/>
    </location>
</feature>
<accession>A0A0X3VCW8</accession>
<evidence type="ECO:0000256" key="5">
    <source>
        <dbReference type="ARBA" id="ARBA00023136"/>
    </source>
</evidence>
<dbReference type="PANTHER" id="PTHR42718:SF9">
    <property type="entry name" value="MAJOR FACILITATOR SUPERFAMILY MULTIDRUG TRANSPORTER MFSC"/>
    <property type="match status" value="1"/>
</dbReference>
<dbReference type="Proteomes" id="UP000053244">
    <property type="component" value="Unassembled WGS sequence"/>
</dbReference>
<feature type="transmembrane region" description="Helical" evidence="6">
    <location>
        <begin position="286"/>
        <end position="305"/>
    </location>
</feature>
<dbReference type="PROSITE" id="PS50850">
    <property type="entry name" value="MFS"/>
    <property type="match status" value="1"/>
</dbReference>
<evidence type="ECO:0000259" key="7">
    <source>
        <dbReference type="PROSITE" id="PS50850"/>
    </source>
</evidence>
<dbReference type="SUPFAM" id="SSF103473">
    <property type="entry name" value="MFS general substrate transporter"/>
    <property type="match status" value="1"/>
</dbReference>
<dbReference type="OrthoDB" id="4332123at2"/>
<feature type="transmembrane region" description="Helical" evidence="6">
    <location>
        <begin position="385"/>
        <end position="404"/>
    </location>
</feature>
<feature type="transmembrane region" description="Helical" evidence="6">
    <location>
        <begin position="43"/>
        <end position="62"/>
    </location>
</feature>